<accession>A0A264W4A9</accession>
<organism evidence="16 17">
    <name type="scientific">Tetzosporium hominis</name>
    <dbReference type="NCBI Taxonomy" id="2020506"/>
    <lineage>
        <taxon>Bacteria</taxon>
        <taxon>Bacillati</taxon>
        <taxon>Bacillota</taxon>
        <taxon>Bacilli</taxon>
        <taxon>Bacillales</taxon>
        <taxon>Caryophanaceae</taxon>
        <taxon>Tetzosporium</taxon>
    </lineage>
</organism>
<keyword evidence="17" id="KW-1185">Reference proteome</keyword>
<feature type="domain" description="SRP54-type proteins GTP-binding" evidence="15">
    <location>
        <begin position="169"/>
        <end position="359"/>
    </location>
</feature>
<comment type="similarity">
    <text evidence="2">Belongs to the GTP-binding SRP family.</text>
</comment>
<keyword evidence="10" id="KW-0472">Membrane</keyword>
<keyword evidence="4" id="KW-0813">Transport</keyword>
<dbReference type="InterPro" id="IPR000897">
    <property type="entry name" value="SRP54_GTPase_dom"/>
</dbReference>
<dbReference type="InterPro" id="IPR020006">
    <property type="entry name" value="FlhF"/>
</dbReference>
<keyword evidence="16" id="KW-0966">Cell projection</keyword>
<dbReference type="GO" id="GO:0005886">
    <property type="term" value="C:plasma membrane"/>
    <property type="evidence" value="ECO:0007669"/>
    <property type="project" value="UniProtKB-SubCell"/>
</dbReference>
<dbReference type="Pfam" id="PF00448">
    <property type="entry name" value="SRP54"/>
    <property type="match status" value="1"/>
</dbReference>
<evidence type="ECO:0000256" key="4">
    <source>
        <dbReference type="ARBA" id="ARBA00022448"/>
    </source>
</evidence>
<evidence type="ECO:0000256" key="1">
    <source>
        <dbReference type="ARBA" id="ARBA00004413"/>
    </source>
</evidence>
<dbReference type="NCBIfam" id="TIGR03499">
    <property type="entry name" value="FlhF"/>
    <property type="match status" value="1"/>
</dbReference>
<keyword evidence="8" id="KW-0653">Protein transport</keyword>
<sequence length="362" mass="40432">MSKMKMKTYRAATLDDALDQVRTELGPHAVIIHTKQLTVPAILRLFRKPQMEVVAALSPKQEEEHQSAPENVSSEEPLPARDLRYDKVLVEMRELKQLIYEETKAPNLPKLLGEFDADLKQQGVHTEARHSLTSAIQKIQGSKRVTASALMTSAAHAFDQLAIPEPKLSRILCFAGPTGVGKTTTVAKWATDEMMNGEKKVGFITTDTFRIGAVEQLRTYASILKAPFEVVTHLDEMELALEKLKDCDRIFIDTAGRNYQQQQFVEEVTRISGHEECTVQLVLSLSTSYADSQRLLEAFEQVGIGNLVVTKLDETSQAGTLLNLLHDYSYPIAYVTTGQHVPQDIKLFDSALLRQVFLGEAH</sequence>
<keyword evidence="6" id="KW-0547">Nucleotide-binding</keyword>
<dbReference type="GO" id="GO:0005525">
    <property type="term" value="F:GTP binding"/>
    <property type="evidence" value="ECO:0007669"/>
    <property type="project" value="UniProtKB-UniRule"/>
</dbReference>
<reference evidence="16 17" key="1">
    <citation type="submission" date="2017-07" db="EMBL/GenBank/DDBJ databases">
        <title>Tetzosporium hominis gen.nov. sp.nov.</title>
        <authorList>
            <person name="Tetz G."/>
            <person name="Tetz V."/>
        </authorList>
    </citation>
    <scope>NUCLEOTIDE SEQUENCE [LARGE SCALE GENOMIC DNA]</scope>
    <source>
        <strain evidence="16 17">VT-49</strain>
    </source>
</reference>
<evidence type="ECO:0000256" key="12">
    <source>
        <dbReference type="ARBA" id="ARBA00025337"/>
    </source>
</evidence>
<keyword evidence="16" id="KW-0282">Flagellum</keyword>
<dbReference type="InterPro" id="IPR027417">
    <property type="entry name" value="P-loop_NTPase"/>
</dbReference>
<gene>
    <name evidence="16" type="primary">flhF</name>
    <name evidence="16" type="ORF">CF394_06385</name>
</gene>
<dbReference type="FunFam" id="3.40.50.300:FF:000695">
    <property type="entry name" value="Flagellar biosynthesis regulator FlhF"/>
    <property type="match status" value="1"/>
</dbReference>
<evidence type="ECO:0000256" key="9">
    <source>
        <dbReference type="ARBA" id="ARBA00023134"/>
    </source>
</evidence>
<dbReference type="Gene3D" id="3.40.50.300">
    <property type="entry name" value="P-loop containing nucleotide triphosphate hydrolases"/>
    <property type="match status" value="1"/>
</dbReference>
<dbReference type="RefSeq" id="WP_094942401.1">
    <property type="nucleotide sequence ID" value="NZ_NOKQ01000196.1"/>
</dbReference>
<evidence type="ECO:0000256" key="10">
    <source>
        <dbReference type="ARBA" id="ARBA00023136"/>
    </source>
</evidence>
<evidence type="ECO:0000313" key="17">
    <source>
        <dbReference type="Proteomes" id="UP000217065"/>
    </source>
</evidence>
<evidence type="ECO:0000256" key="13">
    <source>
        <dbReference type="NCBIfam" id="TIGR03499"/>
    </source>
</evidence>
<evidence type="ECO:0000256" key="5">
    <source>
        <dbReference type="ARBA" id="ARBA00022475"/>
    </source>
</evidence>
<keyword evidence="16" id="KW-0969">Cilium</keyword>
<evidence type="ECO:0000256" key="7">
    <source>
        <dbReference type="ARBA" id="ARBA00022795"/>
    </source>
</evidence>
<dbReference type="AlphaFoldDB" id="A0A264W4A9"/>
<evidence type="ECO:0000256" key="6">
    <source>
        <dbReference type="ARBA" id="ARBA00022741"/>
    </source>
</evidence>
<proteinExistence type="inferred from homology"/>
<evidence type="ECO:0000259" key="15">
    <source>
        <dbReference type="SMART" id="SM00962"/>
    </source>
</evidence>
<evidence type="ECO:0000256" key="11">
    <source>
        <dbReference type="ARBA" id="ARBA00023225"/>
    </source>
</evidence>
<evidence type="ECO:0000313" key="16">
    <source>
        <dbReference type="EMBL" id="OZS78381.1"/>
    </source>
</evidence>
<dbReference type="GO" id="GO:0003924">
    <property type="term" value="F:GTPase activity"/>
    <property type="evidence" value="ECO:0007669"/>
    <property type="project" value="UniProtKB-UniRule"/>
</dbReference>
<dbReference type="CDD" id="cd17873">
    <property type="entry name" value="FlhF"/>
    <property type="match status" value="1"/>
</dbReference>
<dbReference type="GO" id="GO:0006614">
    <property type="term" value="P:SRP-dependent cotranslational protein targeting to membrane"/>
    <property type="evidence" value="ECO:0007669"/>
    <property type="project" value="UniProtKB-UniRule"/>
</dbReference>
<keyword evidence="11" id="KW-1006">Bacterial flagellum protein export</keyword>
<name>A0A264W4A9_9BACL</name>
<keyword evidence="5" id="KW-1003">Cell membrane</keyword>
<evidence type="ECO:0000256" key="3">
    <source>
        <dbReference type="ARBA" id="ARBA00014919"/>
    </source>
</evidence>
<evidence type="ECO:0000256" key="8">
    <source>
        <dbReference type="ARBA" id="ARBA00022927"/>
    </source>
</evidence>
<keyword evidence="9" id="KW-0342">GTP-binding</keyword>
<dbReference type="GO" id="GO:0005047">
    <property type="term" value="F:signal recognition particle binding"/>
    <property type="evidence" value="ECO:0007669"/>
    <property type="project" value="TreeGrafter"/>
</dbReference>
<dbReference type="PANTHER" id="PTHR43134:SF3">
    <property type="entry name" value="FLAGELLAR BIOSYNTHESIS PROTEIN FLHF"/>
    <property type="match status" value="1"/>
</dbReference>
<dbReference type="SUPFAM" id="SSF52540">
    <property type="entry name" value="P-loop containing nucleoside triphosphate hydrolases"/>
    <property type="match status" value="1"/>
</dbReference>
<comment type="function">
    <text evidence="12">Necessary for flagellar biosynthesis. May be involved in translocation of the flagellum.</text>
</comment>
<dbReference type="Gene3D" id="1.20.120.1380">
    <property type="entry name" value="Flagellar FlhF biosynthesis protein, N domain"/>
    <property type="match status" value="1"/>
</dbReference>
<comment type="subcellular location">
    <subcellularLocation>
        <location evidence="1">Cell membrane</location>
        <topology evidence="1">Peripheral membrane protein</topology>
        <orientation evidence="1">Cytoplasmic side</orientation>
    </subcellularLocation>
</comment>
<dbReference type="OrthoDB" id="9778554at2"/>
<feature type="region of interest" description="Disordered" evidence="14">
    <location>
        <begin position="57"/>
        <end position="77"/>
    </location>
</feature>
<dbReference type="GO" id="GO:0015031">
    <property type="term" value="P:protein transport"/>
    <property type="evidence" value="ECO:0007669"/>
    <property type="project" value="UniProtKB-KW"/>
</dbReference>
<dbReference type="PANTHER" id="PTHR43134">
    <property type="entry name" value="SIGNAL RECOGNITION PARTICLE RECEPTOR SUBUNIT ALPHA"/>
    <property type="match status" value="1"/>
</dbReference>
<dbReference type="InterPro" id="IPR047040">
    <property type="entry name" value="FlhF__GTPase_dom"/>
</dbReference>
<evidence type="ECO:0000256" key="2">
    <source>
        <dbReference type="ARBA" id="ARBA00008531"/>
    </source>
</evidence>
<keyword evidence="7" id="KW-1005">Bacterial flagellum biogenesis</keyword>
<dbReference type="EMBL" id="NOKQ01000196">
    <property type="protein sequence ID" value="OZS78381.1"/>
    <property type="molecule type" value="Genomic_DNA"/>
</dbReference>
<protein>
    <recommendedName>
        <fullName evidence="3 13">Flagellar biosynthesis protein FlhF</fullName>
    </recommendedName>
</protein>
<comment type="caution">
    <text evidence="16">The sequence shown here is derived from an EMBL/GenBank/DDBJ whole genome shotgun (WGS) entry which is preliminary data.</text>
</comment>
<dbReference type="GO" id="GO:0044781">
    <property type="term" value="P:bacterial-type flagellum organization"/>
    <property type="evidence" value="ECO:0007669"/>
    <property type="project" value="UniProtKB-UniRule"/>
</dbReference>
<dbReference type="SMART" id="SM00962">
    <property type="entry name" value="SRP54"/>
    <property type="match status" value="1"/>
</dbReference>
<evidence type="ECO:0000256" key="14">
    <source>
        <dbReference type="SAM" id="MobiDB-lite"/>
    </source>
</evidence>
<dbReference type="Proteomes" id="UP000217065">
    <property type="component" value="Unassembled WGS sequence"/>
</dbReference>